<sequence length="154" mass="18832">MQAQNSSRHYSFSLFSQKMCYHQQAFNHFSFRQSQLNQIYHFILNQKCFIQFIEITTKVFVVKSQCSLCFYFTFNFNLKLICFNLLVCCYSKQFDSHLSDSQWQSFQTKMQRKALGFLYHSYNHFSWKPFQKKQVIYFYDKQSSWLLHFSSLRL</sequence>
<dbReference type="RefSeq" id="XP_012650787.1">
    <property type="nucleotide sequence ID" value="XM_012795333.1"/>
</dbReference>
<dbReference type="Proteomes" id="UP000009168">
    <property type="component" value="Unassembled WGS sequence"/>
</dbReference>
<dbReference type="AlphaFoldDB" id="W7XLN9"/>
<dbReference type="InParanoid" id="W7XLN9"/>
<dbReference type="KEGG" id="tet:TTHERM_000197741"/>
<evidence type="ECO:0000313" key="2">
    <source>
        <dbReference type="Proteomes" id="UP000009168"/>
    </source>
</evidence>
<dbReference type="GeneID" id="24437776"/>
<accession>W7XLN9</accession>
<reference evidence="2" key="1">
    <citation type="journal article" date="2006" name="PLoS Biol.">
        <title>Macronuclear genome sequence of the ciliate Tetrahymena thermophila, a model eukaryote.</title>
        <authorList>
            <person name="Eisen J.A."/>
            <person name="Coyne R.S."/>
            <person name="Wu M."/>
            <person name="Wu D."/>
            <person name="Thiagarajan M."/>
            <person name="Wortman J.R."/>
            <person name="Badger J.H."/>
            <person name="Ren Q."/>
            <person name="Amedeo P."/>
            <person name="Jones K.M."/>
            <person name="Tallon L.J."/>
            <person name="Delcher A.L."/>
            <person name="Salzberg S.L."/>
            <person name="Silva J.C."/>
            <person name="Haas B.J."/>
            <person name="Majoros W.H."/>
            <person name="Farzad M."/>
            <person name="Carlton J.M."/>
            <person name="Smith R.K. Jr."/>
            <person name="Garg J."/>
            <person name="Pearlman R.E."/>
            <person name="Karrer K.M."/>
            <person name="Sun L."/>
            <person name="Manning G."/>
            <person name="Elde N.C."/>
            <person name="Turkewitz A.P."/>
            <person name="Asai D.J."/>
            <person name="Wilkes D.E."/>
            <person name="Wang Y."/>
            <person name="Cai H."/>
            <person name="Collins K."/>
            <person name="Stewart B.A."/>
            <person name="Lee S.R."/>
            <person name="Wilamowska K."/>
            <person name="Weinberg Z."/>
            <person name="Ruzzo W.L."/>
            <person name="Wloga D."/>
            <person name="Gaertig J."/>
            <person name="Frankel J."/>
            <person name="Tsao C.-C."/>
            <person name="Gorovsky M.A."/>
            <person name="Keeling P.J."/>
            <person name="Waller R.F."/>
            <person name="Patron N.J."/>
            <person name="Cherry J.M."/>
            <person name="Stover N.A."/>
            <person name="Krieger C.J."/>
            <person name="del Toro C."/>
            <person name="Ryder H.F."/>
            <person name="Williamson S.C."/>
            <person name="Barbeau R.A."/>
            <person name="Hamilton E.P."/>
            <person name="Orias E."/>
        </authorList>
    </citation>
    <scope>NUCLEOTIDE SEQUENCE [LARGE SCALE GENOMIC DNA]</scope>
    <source>
        <strain evidence="2">SB210</strain>
    </source>
</reference>
<proteinExistence type="predicted"/>
<dbReference type="EMBL" id="GG662857">
    <property type="protein sequence ID" value="EWS76619.1"/>
    <property type="molecule type" value="Genomic_DNA"/>
</dbReference>
<gene>
    <name evidence="1" type="ORF">TTHERM_000197741</name>
</gene>
<protein>
    <submittedName>
        <fullName evidence="1">Uncharacterized protein</fullName>
    </submittedName>
</protein>
<evidence type="ECO:0000313" key="1">
    <source>
        <dbReference type="EMBL" id="EWS76619.1"/>
    </source>
</evidence>
<organism evidence="1 2">
    <name type="scientific">Tetrahymena thermophila (strain SB210)</name>
    <dbReference type="NCBI Taxonomy" id="312017"/>
    <lineage>
        <taxon>Eukaryota</taxon>
        <taxon>Sar</taxon>
        <taxon>Alveolata</taxon>
        <taxon>Ciliophora</taxon>
        <taxon>Intramacronucleata</taxon>
        <taxon>Oligohymenophorea</taxon>
        <taxon>Hymenostomatida</taxon>
        <taxon>Tetrahymenina</taxon>
        <taxon>Tetrahymenidae</taxon>
        <taxon>Tetrahymena</taxon>
    </lineage>
</organism>
<name>W7XLN9_TETTS</name>
<keyword evidence="2" id="KW-1185">Reference proteome</keyword>